<organism evidence="3 4">
    <name type="scientific">Chitinophaga costaii</name>
    <dbReference type="NCBI Taxonomy" id="1335309"/>
    <lineage>
        <taxon>Bacteria</taxon>
        <taxon>Pseudomonadati</taxon>
        <taxon>Bacteroidota</taxon>
        <taxon>Chitinophagia</taxon>
        <taxon>Chitinophagales</taxon>
        <taxon>Chitinophagaceae</taxon>
        <taxon>Chitinophaga</taxon>
    </lineage>
</organism>
<name>A0A1C3YQF5_9BACT</name>
<dbReference type="Gene3D" id="3.40.50.300">
    <property type="entry name" value="P-loop containing nucleotide triphosphate hydrolases"/>
    <property type="match status" value="1"/>
</dbReference>
<dbReference type="Pfam" id="PF13175">
    <property type="entry name" value="AAA_15"/>
    <property type="match status" value="2"/>
</dbReference>
<dbReference type="Pfam" id="PF20469">
    <property type="entry name" value="OLD-like_TOPRIM"/>
    <property type="match status" value="1"/>
</dbReference>
<dbReference type="SUPFAM" id="SSF52540">
    <property type="entry name" value="P-loop containing nucleoside triphosphate hydrolases"/>
    <property type="match status" value="1"/>
</dbReference>
<feature type="domain" description="Endonuclease GajA/Old nuclease/RecF-like AAA" evidence="1">
    <location>
        <begin position="1"/>
        <end position="128"/>
    </location>
</feature>
<gene>
    <name evidence="3" type="ORF">GA0116948_10144</name>
</gene>
<dbReference type="EMBL" id="FMAR01000001">
    <property type="protein sequence ID" value="SCB72300.1"/>
    <property type="molecule type" value="Genomic_DNA"/>
</dbReference>
<dbReference type="InterPro" id="IPR034139">
    <property type="entry name" value="TOPRIM_OLD"/>
</dbReference>
<dbReference type="InterPro" id="IPR027417">
    <property type="entry name" value="P-loop_NTPase"/>
</dbReference>
<evidence type="ECO:0000313" key="4">
    <source>
        <dbReference type="Proteomes" id="UP000242818"/>
    </source>
</evidence>
<proteinExistence type="predicted"/>
<dbReference type="AlphaFoldDB" id="A0A1C3YQF5"/>
<dbReference type="OrthoDB" id="9792800at2"/>
<keyword evidence="3" id="KW-0378">Hydrolase</keyword>
<evidence type="ECO:0000259" key="2">
    <source>
        <dbReference type="Pfam" id="PF20469"/>
    </source>
</evidence>
<dbReference type="PANTHER" id="PTHR43581">
    <property type="entry name" value="ATP/GTP PHOSPHATASE"/>
    <property type="match status" value="1"/>
</dbReference>
<dbReference type="Proteomes" id="UP000242818">
    <property type="component" value="Unassembled WGS sequence"/>
</dbReference>
<keyword evidence="4" id="KW-1185">Reference proteome</keyword>
<feature type="domain" description="Endonuclease GajA/Old nuclease/RecF-like AAA" evidence="1">
    <location>
        <begin position="132"/>
        <end position="323"/>
    </location>
</feature>
<dbReference type="STRING" id="1335309.GA0116948_10144"/>
<dbReference type="RefSeq" id="WP_089707807.1">
    <property type="nucleotide sequence ID" value="NZ_FMAR01000001.1"/>
</dbReference>
<keyword evidence="3" id="KW-0255">Endonuclease</keyword>
<protein>
    <submittedName>
        <fullName evidence="3">Putative ATP-dependent endonuclease of the OLD family</fullName>
    </submittedName>
</protein>
<accession>A0A1C3YQF5</accession>
<evidence type="ECO:0000313" key="3">
    <source>
        <dbReference type="EMBL" id="SCB72300.1"/>
    </source>
</evidence>
<keyword evidence="3" id="KW-0540">Nuclease</keyword>
<dbReference type="PANTHER" id="PTHR43581:SF4">
    <property type="entry name" value="ATP_GTP PHOSPHATASE"/>
    <property type="match status" value="1"/>
</dbReference>
<evidence type="ECO:0000259" key="1">
    <source>
        <dbReference type="Pfam" id="PF13175"/>
    </source>
</evidence>
<reference evidence="3 4" key="1">
    <citation type="submission" date="2016-08" db="EMBL/GenBank/DDBJ databases">
        <authorList>
            <person name="Seilhamer J.J."/>
        </authorList>
    </citation>
    <scope>NUCLEOTIDE SEQUENCE [LARGE SCALE GENOMIC DNA]</scope>
    <source>
        <strain evidence="3 4">A37T2</strain>
    </source>
</reference>
<sequence>MILSTVELNGFRNFKSAFVNLKDKSLIIGANDVGKTNLIWALRLLLDKGLSEYDIEPRDSDFYAYEETHNFKIKLRFENVTDECVVSKLKGVISDDAKLILMYEGICDPVTKSKSYKLFAGPSDDGLEEIQERYYRKVLNLRYISCRRDFHTYINKEKHNLLYLAKENRTGEQVAADDQLIGEISTSLTTIDSKIPQLTFVANATDIINAELKKLSLHHSRQDIVFNAGTSDIDNFIDDVSISSKKDGKSLLIGGDGRLNQVYLSLWAARNEISEANIQEVSLICIEEPEAHLHPHQQRKLSEYLSSSIHSQVIITSHSPQIASEYSPNSIVRLVDRGAGTYAASNGCSEIIEKAFNDFGYRMSIIPAEAFFADAVLLVEGPSEELFYKTLSRQLNIDTDRLNISILMVDGVGFKTFIKILKSLEIKWVARTDHDTFKIPQKEKYRYAGVQRLISFYRANGMADNVLDDLLATHEANLSGFSLPAPQSAKDAVNVLVPELIKHNLYLSNIDLEDDLYNSPIKTALDEFHCNNTDEDEKVVDVVGRMKKKKAVFMYEFLKQHKDSLKQLENEQVAVPLKRCEEIVKGYHEANRATV</sequence>
<dbReference type="InterPro" id="IPR051396">
    <property type="entry name" value="Bact_Antivir_Def_Nuclease"/>
</dbReference>
<dbReference type="GO" id="GO:0004519">
    <property type="term" value="F:endonuclease activity"/>
    <property type="evidence" value="ECO:0007669"/>
    <property type="project" value="UniProtKB-KW"/>
</dbReference>
<feature type="domain" description="OLD protein-like TOPRIM" evidence="2">
    <location>
        <begin position="371"/>
        <end position="435"/>
    </location>
</feature>
<dbReference type="CDD" id="cd01026">
    <property type="entry name" value="TOPRIM_OLD"/>
    <property type="match status" value="1"/>
</dbReference>
<dbReference type="InterPro" id="IPR041685">
    <property type="entry name" value="AAA_GajA/Old/RecF-like"/>
</dbReference>